<comment type="caution">
    <text evidence="11">The sequence shown here is derived from an EMBL/GenBank/DDBJ whole genome shotgun (WGS) entry which is preliminary data.</text>
</comment>
<dbReference type="PANTHER" id="PTHR32219:SF2">
    <property type="entry name" value="PROTON PUMP-INTERACTOR 1"/>
    <property type="match status" value="1"/>
</dbReference>
<evidence type="ECO:0000313" key="12">
    <source>
        <dbReference type="Proteomes" id="UP001372338"/>
    </source>
</evidence>
<evidence type="ECO:0000256" key="7">
    <source>
        <dbReference type="ARBA" id="ARBA00023054"/>
    </source>
</evidence>
<evidence type="ECO:0000256" key="2">
    <source>
        <dbReference type="ARBA" id="ARBA00004389"/>
    </source>
</evidence>
<dbReference type="EMBL" id="JAYWIO010000001">
    <property type="protein sequence ID" value="KAK7290889.1"/>
    <property type="molecule type" value="Genomic_DNA"/>
</dbReference>
<comment type="subcellular location">
    <subcellularLocation>
        <location evidence="1">Cell membrane</location>
        <topology evidence="1">Single-pass membrane protein</topology>
    </subcellularLocation>
    <subcellularLocation>
        <location evidence="2">Endoplasmic reticulum membrane</location>
        <topology evidence="2">Single-pass membrane protein</topology>
    </subcellularLocation>
</comment>
<keyword evidence="8" id="KW-0472">Membrane</keyword>
<evidence type="ECO:0000256" key="6">
    <source>
        <dbReference type="ARBA" id="ARBA00022989"/>
    </source>
</evidence>
<dbReference type="GO" id="GO:0005886">
    <property type="term" value="C:plasma membrane"/>
    <property type="evidence" value="ECO:0007669"/>
    <property type="project" value="UniProtKB-SubCell"/>
</dbReference>
<sequence length="381" mass="44635">MEAKETTSPPNPSLDSEGEDDFIPSNTVETKKLGSELDGRTQVIETAGHAPKQVHQFYFVKLWPTDPDSISQIKKEEKMVAKMNRDIIEITEKIKERMSERDLLHTRLRNLDYRYKEWRSRAAIKGRILNALYVALDELCFGNNLQKRISKKRCFMGDLDNHKLNSLMLHGSKTLAEEKKILRNIKTQQIEVASFMSLEVLKNMIKWTYYINHCQKLLREIELFQMQRERPVGDANGKGKISNCVSLKNAIKEQIKLFCDQTLENRRKEIAHETRNICTEKKIEAINKVIHSLGTKLAEKHQRKDEAYDSILKLKKLHDEEITHYYKYHSLMNKVHWLAQEKDVAALDELSRSEVGNFMLEWNNSEVFRKEYEKKVLQSLA</sequence>
<dbReference type="Proteomes" id="UP001372338">
    <property type="component" value="Unassembled WGS sequence"/>
</dbReference>
<keyword evidence="3" id="KW-1003">Cell membrane</keyword>
<keyword evidence="7" id="KW-0175">Coiled coil</keyword>
<feature type="region of interest" description="Disordered" evidence="10">
    <location>
        <begin position="1"/>
        <end position="25"/>
    </location>
</feature>
<proteinExistence type="inferred from homology"/>
<evidence type="ECO:0000256" key="5">
    <source>
        <dbReference type="ARBA" id="ARBA00022824"/>
    </source>
</evidence>
<evidence type="ECO:0000256" key="8">
    <source>
        <dbReference type="ARBA" id="ARBA00023136"/>
    </source>
</evidence>
<evidence type="ECO:0000256" key="9">
    <source>
        <dbReference type="ARBA" id="ARBA00038080"/>
    </source>
</evidence>
<gene>
    <name evidence="11" type="ORF">RIF29_05655</name>
</gene>
<accession>A0AAN9J4W3</accession>
<evidence type="ECO:0000256" key="3">
    <source>
        <dbReference type="ARBA" id="ARBA00022475"/>
    </source>
</evidence>
<reference evidence="11 12" key="1">
    <citation type="submission" date="2024-01" db="EMBL/GenBank/DDBJ databases">
        <title>The genomes of 5 underutilized Papilionoideae crops provide insights into root nodulation and disease resistanc.</title>
        <authorList>
            <person name="Yuan L."/>
        </authorList>
    </citation>
    <scope>NUCLEOTIDE SEQUENCE [LARGE SCALE GENOMIC DNA]</scope>
    <source>
        <strain evidence="11">ZHUSHIDOU_FW_LH</strain>
        <tissue evidence="11">Leaf</tissue>
    </source>
</reference>
<dbReference type="PANTHER" id="PTHR32219">
    <property type="entry name" value="RNA-BINDING PROTEIN YLMH-RELATED"/>
    <property type="match status" value="1"/>
</dbReference>
<evidence type="ECO:0000256" key="1">
    <source>
        <dbReference type="ARBA" id="ARBA00004162"/>
    </source>
</evidence>
<keyword evidence="4" id="KW-0812">Transmembrane</keyword>
<evidence type="ECO:0000256" key="10">
    <source>
        <dbReference type="SAM" id="MobiDB-lite"/>
    </source>
</evidence>
<dbReference type="GO" id="GO:0005789">
    <property type="term" value="C:endoplasmic reticulum membrane"/>
    <property type="evidence" value="ECO:0007669"/>
    <property type="project" value="UniProtKB-SubCell"/>
</dbReference>
<keyword evidence="12" id="KW-1185">Reference proteome</keyword>
<evidence type="ECO:0000256" key="4">
    <source>
        <dbReference type="ARBA" id="ARBA00022692"/>
    </source>
</evidence>
<organism evidence="11 12">
    <name type="scientific">Crotalaria pallida</name>
    <name type="common">Smooth rattlebox</name>
    <name type="synonym">Crotalaria striata</name>
    <dbReference type="NCBI Taxonomy" id="3830"/>
    <lineage>
        <taxon>Eukaryota</taxon>
        <taxon>Viridiplantae</taxon>
        <taxon>Streptophyta</taxon>
        <taxon>Embryophyta</taxon>
        <taxon>Tracheophyta</taxon>
        <taxon>Spermatophyta</taxon>
        <taxon>Magnoliopsida</taxon>
        <taxon>eudicotyledons</taxon>
        <taxon>Gunneridae</taxon>
        <taxon>Pentapetalae</taxon>
        <taxon>rosids</taxon>
        <taxon>fabids</taxon>
        <taxon>Fabales</taxon>
        <taxon>Fabaceae</taxon>
        <taxon>Papilionoideae</taxon>
        <taxon>50 kb inversion clade</taxon>
        <taxon>genistoids sensu lato</taxon>
        <taxon>core genistoids</taxon>
        <taxon>Crotalarieae</taxon>
        <taxon>Crotalaria</taxon>
    </lineage>
</organism>
<keyword evidence="6" id="KW-1133">Transmembrane helix</keyword>
<name>A0AAN9J4W3_CROPI</name>
<comment type="similarity">
    <text evidence="9">Belongs to the plant Proton pump-interactor protein family.</text>
</comment>
<dbReference type="InterPro" id="IPR055282">
    <property type="entry name" value="PPI1-4"/>
</dbReference>
<protein>
    <submittedName>
        <fullName evidence="11">Uncharacterized protein</fullName>
    </submittedName>
</protein>
<keyword evidence="5" id="KW-0256">Endoplasmic reticulum</keyword>
<evidence type="ECO:0000313" key="11">
    <source>
        <dbReference type="EMBL" id="KAK7290889.1"/>
    </source>
</evidence>
<dbReference type="AlphaFoldDB" id="A0AAN9J4W3"/>